<dbReference type="SUPFAM" id="SSF88659">
    <property type="entry name" value="Sigma3 and sigma4 domains of RNA polymerase sigma factors"/>
    <property type="match status" value="1"/>
</dbReference>
<evidence type="ECO:0000313" key="2">
    <source>
        <dbReference type="EMBL" id="QQK80373.1"/>
    </source>
</evidence>
<dbReference type="Proteomes" id="UP000595349">
    <property type="component" value="Chromosome"/>
</dbReference>
<dbReference type="KEGG" id="scib:HUG20_11040"/>
<dbReference type="EMBL" id="CP054706">
    <property type="protein sequence ID" value="QQK80373.1"/>
    <property type="molecule type" value="Genomic_DNA"/>
</dbReference>
<proteinExistence type="predicted"/>
<protein>
    <recommendedName>
        <fullName evidence="4">Sigma-70 family RNA polymerase sigma factor</fullName>
    </recommendedName>
</protein>
<organism evidence="2 3">
    <name type="scientific">Salicibibacter cibi</name>
    <dbReference type="NCBI Taxonomy" id="2743001"/>
    <lineage>
        <taxon>Bacteria</taxon>
        <taxon>Bacillati</taxon>
        <taxon>Bacillota</taxon>
        <taxon>Bacilli</taxon>
        <taxon>Bacillales</taxon>
        <taxon>Bacillaceae</taxon>
        <taxon>Salicibibacter</taxon>
    </lineage>
</organism>
<reference evidence="2 3" key="1">
    <citation type="submission" date="2020-06" db="EMBL/GenBank/DDBJ databases">
        <title>Genomic analysis of Salicibibacter sp. NKC21-4.</title>
        <authorList>
            <person name="Oh Y.J."/>
        </authorList>
    </citation>
    <scope>NUCLEOTIDE SEQUENCE [LARGE SCALE GENOMIC DNA]</scope>
    <source>
        <strain evidence="2 3">NKC21-4</strain>
    </source>
</reference>
<gene>
    <name evidence="2" type="ORF">HUG20_11040</name>
</gene>
<evidence type="ECO:0000313" key="3">
    <source>
        <dbReference type="Proteomes" id="UP000595349"/>
    </source>
</evidence>
<keyword evidence="3" id="KW-1185">Reference proteome</keyword>
<evidence type="ECO:0008006" key="4">
    <source>
        <dbReference type="Google" id="ProtNLM"/>
    </source>
</evidence>
<dbReference type="Gene3D" id="1.20.140.160">
    <property type="match status" value="1"/>
</dbReference>
<name>A0A7T7CFS1_9BACI</name>
<evidence type="ECO:0000256" key="1">
    <source>
        <dbReference type="SAM" id="MobiDB-lite"/>
    </source>
</evidence>
<accession>A0A7T7CFS1</accession>
<dbReference type="AlphaFoldDB" id="A0A7T7CFS1"/>
<dbReference type="RefSeq" id="WP_200084746.1">
    <property type="nucleotide sequence ID" value="NZ_CP054706.1"/>
</dbReference>
<sequence length="188" mass="21943">MIKRGPSLEDFIRTHIQFFQDPLVQAFMEKNHHWGLLRAAIEQEDQASSDILNQRFEMFYLKIRMIRYITTLSRFYVKTYDQSQRKQMAMLMLDAPSDAEEEEGKSRGDLVPAEGPSSDDAIAREVQDLLPTADMRKTFQAFSQKKQIIVYFHLFFQAKDQEIAEMFGCTPQNVSKMRRMAFAQLRGG</sequence>
<feature type="region of interest" description="Disordered" evidence="1">
    <location>
        <begin position="96"/>
        <end position="118"/>
    </location>
</feature>
<dbReference type="InterPro" id="IPR013324">
    <property type="entry name" value="RNA_pol_sigma_r3/r4-like"/>
</dbReference>